<dbReference type="EMBL" id="CM002803">
    <property type="protein sequence ID" value="KEI66955.1"/>
    <property type="molecule type" value="Genomic_DNA"/>
</dbReference>
<organism evidence="1 2">
    <name type="scientific">Planktothrix agardhii (strain NIVA-CYA 126/8)</name>
    <dbReference type="NCBI Taxonomy" id="388467"/>
    <lineage>
        <taxon>Bacteria</taxon>
        <taxon>Bacillati</taxon>
        <taxon>Cyanobacteriota</taxon>
        <taxon>Cyanophyceae</taxon>
        <taxon>Oscillatoriophycideae</taxon>
        <taxon>Oscillatoriales</taxon>
        <taxon>Microcoleaceae</taxon>
        <taxon>Planktothrix</taxon>
    </lineage>
</organism>
<sequence length="132" mass="15168">MLHFVNNPRCGDRRRIMFLRIAEQHRKFVQDLVMNLQALATVLERQGYLASCYTCGGQMNSASFMVSLGESHLIRFLVSDYGITWTEMRDDRELMKLEGAEAIQQLQELANLVIYRGIPSPHLISPKLAQRV</sequence>
<dbReference type="eggNOG" id="ENOG5031E25">
    <property type="taxonomic scope" value="Bacteria"/>
</dbReference>
<gene>
    <name evidence="1" type="ORF">A19Y_1984</name>
</gene>
<reference evidence="1 2" key="1">
    <citation type="journal article" date="2014" name="Appl. Environ. Microbiol.">
        <title>Elucidation of insertion elements encoded on plasmids and in vitro construction of shuttle vectors from the toxic cyanobacterium Planktothrix.</title>
        <authorList>
            <person name="Christiansen G."/>
            <person name="Goesmann A."/>
            <person name="Kurmayer R."/>
        </authorList>
    </citation>
    <scope>NUCLEOTIDE SEQUENCE [LARGE SCALE GENOMIC DNA]</scope>
    <source>
        <strain evidence="1 2">NIVA-CYA 126/8</strain>
    </source>
</reference>
<name>A0A073CSE8_PLAA1</name>
<protein>
    <recommendedName>
        <fullName evidence="3">DUF1815 domain-containing protein</fullName>
    </recommendedName>
</protein>
<accession>A0A073CSE8</accession>
<evidence type="ECO:0008006" key="3">
    <source>
        <dbReference type="Google" id="ProtNLM"/>
    </source>
</evidence>
<dbReference type="Proteomes" id="UP000027395">
    <property type="component" value="Chromosome"/>
</dbReference>
<evidence type="ECO:0000313" key="2">
    <source>
        <dbReference type="Proteomes" id="UP000027395"/>
    </source>
</evidence>
<dbReference type="HOGENOM" id="CLU_170157_0_0_3"/>
<dbReference type="PATRIC" id="fig|388467.6.peg.1928"/>
<dbReference type="STRING" id="388467.A19Y_1984"/>
<evidence type="ECO:0000313" key="1">
    <source>
        <dbReference type="EMBL" id="KEI66955.1"/>
    </source>
</evidence>
<keyword evidence="2" id="KW-1185">Reference proteome</keyword>
<dbReference type="Pfam" id="PF08844">
    <property type="entry name" value="DUF1815"/>
    <property type="match status" value="1"/>
</dbReference>
<dbReference type="AlphaFoldDB" id="A0A073CSE8"/>
<proteinExistence type="predicted"/>
<dbReference type="InterPro" id="IPR014943">
    <property type="entry name" value="DUF1815"/>
</dbReference>